<dbReference type="PROSITE" id="PS50977">
    <property type="entry name" value="HTH_TETR_2"/>
    <property type="match status" value="1"/>
</dbReference>
<accession>A0A0N9HXF5</accession>
<dbReference type="PANTHER" id="PTHR30055:SF234">
    <property type="entry name" value="HTH-TYPE TRANSCRIPTIONAL REGULATOR BETI"/>
    <property type="match status" value="1"/>
</dbReference>
<dbReference type="InterPro" id="IPR001647">
    <property type="entry name" value="HTH_TetR"/>
</dbReference>
<dbReference type="Pfam" id="PF21597">
    <property type="entry name" value="TetR_C_43"/>
    <property type="match status" value="1"/>
</dbReference>
<dbReference type="PANTHER" id="PTHR30055">
    <property type="entry name" value="HTH-TYPE TRANSCRIPTIONAL REGULATOR RUTR"/>
    <property type="match status" value="1"/>
</dbReference>
<dbReference type="KEGG" id="kphy:AOZ06_27055"/>
<evidence type="ECO:0000256" key="4">
    <source>
        <dbReference type="PROSITE-ProRule" id="PRU00335"/>
    </source>
</evidence>
<keyword evidence="2 4" id="KW-0238">DNA-binding</keyword>
<protein>
    <recommendedName>
        <fullName evidence="5">HTH tetR-type domain-containing protein</fullName>
    </recommendedName>
</protein>
<gene>
    <name evidence="6" type="ORF">AOZ06_27055</name>
</gene>
<evidence type="ECO:0000256" key="3">
    <source>
        <dbReference type="ARBA" id="ARBA00023163"/>
    </source>
</evidence>
<dbReference type="InterPro" id="IPR009057">
    <property type="entry name" value="Homeodomain-like_sf"/>
</dbReference>
<sequence>MNKPLRRDAQYNRDKLIVAASAVFTERGLEAPLEEIARQAGVSIGTLYNRFPTRAHLFDAVFPERLGTVLSFGDEALECADAWDGFVLFVTKLCELQAADRSLNDLITRRFPDATAVAEACGHGLDKATDVIERAQRAGVLRADFTFADLVTLTWANARIVAATHDTAPTAWRRHLAFLLDGLRATAAHPIDEPPLTSEQLDAAMRA</sequence>
<keyword evidence="1" id="KW-0805">Transcription regulation</keyword>
<dbReference type="STRING" id="860235.AOZ06_27055"/>
<evidence type="ECO:0000313" key="7">
    <source>
        <dbReference type="Proteomes" id="UP000063699"/>
    </source>
</evidence>
<name>A0A0N9HXF5_9PSEU</name>
<dbReference type="AlphaFoldDB" id="A0A0N9HXF5"/>
<evidence type="ECO:0000259" key="5">
    <source>
        <dbReference type="PROSITE" id="PS50977"/>
    </source>
</evidence>
<evidence type="ECO:0000256" key="2">
    <source>
        <dbReference type="ARBA" id="ARBA00023125"/>
    </source>
</evidence>
<evidence type="ECO:0000256" key="1">
    <source>
        <dbReference type="ARBA" id="ARBA00023015"/>
    </source>
</evidence>
<dbReference type="Pfam" id="PF00440">
    <property type="entry name" value="TetR_N"/>
    <property type="match status" value="1"/>
</dbReference>
<dbReference type="OrthoDB" id="9795011at2"/>
<dbReference type="InterPro" id="IPR050109">
    <property type="entry name" value="HTH-type_TetR-like_transc_reg"/>
</dbReference>
<organism evidence="6 7">
    <name type="scientific">Kibdelosporangium phytohabitans</name>
    <dbReference type="NCBI Taxonomy" id="860235"/>
    <lineage>
        <taxon>Bacteria</taxon>
        <taxon>Bacillati</taxon>
        <taxon>Actinomycetota</taxon>
        <taxon>Actinomycetes</taxon>
        <taxon>Pseudonocardiales</taxon>
        <taxon>Pseudonocardiaceae</taxon>
        <taxon>Kibdelosporangium</taxon>
    </lineage>
</organism>
<dbReference type="Proteomes" id="UP000063699">
    <property type="component" value="Chromosome"/>
</dbReference>
<dbReference type="Gene3D" id="1.10.357.10">
    <property type="entry name" value="Tetracycline Repressor, domain 2"/>
    <property type="match status" value="1"/>
</dbReference>
<keyword evidence="3" id="KW-0804">Transcription</keyword>
<dbReference type="InterPro" id="IPR036271">
    <property type="entry name" value="Tet_transcr_reg_TetR-rel_C_sf"/>
</dbReference>
<keyword evidence="7" id="KW-1185">Reference proteome</keyword>
<evidence type="ECO:0000313" key="6">
    <source>
        <dbReference type="EMBL" id="ALG10069.1"/>
    </source>
</evidence>
<feature type="domain" description="HTH tetR-type" evidence="5">
    <location>
        <begin position="10"/>
        <end position="69"/>
    </location>
</feature>
<proteinExistence type="predicted"/>
<dbReference type="PRINTS" id="PR00455">
    <property type="entry name" value="HTHTETR"/>
</dbReference>
<dbReference type="GO" id="GO:0000976">
    <property type="term" value="F:transcription cis-regulatory region binding"/>
    <property type="evidence" value="ECO:0007669"/>
    <property type="project" value="TreeGrafter"/>
</dbReference>
<reference evidence="6 7" key="1">
    <citation type="submission" date="2015-07" db="EMBL/GenBank/DDBJ databases">
        <title>Genome sequencing of Kibdelosporangium phytohabitans.</title>
        <authorList>
            <person name="Qin S."/>
            <person name="Xing K."/>
        </authorList>
    </citation>
    <scope>NUCLEOTIDE SEQUENCE [LARGE SCALE GENOMIC DNA]</scope>
    <source>
        <strain evidence="6 7">KLBMP1111</strain>
    </source>
</reference>
<dbReference type="EMBL" id="CP012752">
    <property type="protein sequence ID" value="ALG10069.1"/>
    <property type="molecule type" value="Genomic_DNA"/>
</dbReference>
<dbReference type="RefSeq" id="WP_054291972.1">
    <property type="nucleotide sequence ID" value="NZ_CP012752.1"/>
</dbReference>
<dbReference type="SUPFAM" id="SSF46689">
    <property type="entry name" value="Homeodomain-like"/>
    <property type="match status" value="1"/>
</dbReference>
<dbReference type="SUPFAM" id="SSF48498">
    <property type="entry name" value="Tetracyclin repressor-like, C-terminal domain"/>
    <property type="match status" value="1"/>
</dbReference>
<feature type="DNA-binding region" description="H-T-H motif" evidence="4">
    <location>
        <begin position="32"/>
        <end position="51"/>
    </location>
</feature>
<dbReference type="InterPro" id="IPR049445">
    <property type="entry name" value="TetR_SbtR-like_C"/>
</dbReference>
<dbReference type="GO" id="GO:0003700">
    <property type="term" value="F:DNA-binding transcription factor activity"/>
    <property type="evidence" value="ECO:0007669"/>
    <property type="project" value="TreeGrafter"/>
</dbReference>